<dbReference type="Proteomes" id="UP000030640">
    <property type="component" value="Unassembled WGS sequence"/>
</dbReference>
<dbReference type="EMBL" id="KI965626">
    <property type="protein sequence ID" value="EUD63858.1"/>
    <property type="molecule type" value="Genomic_DNA"/>
</dbReference>
<proteinExistence type="predicted"/>
<organism evidence="1 2">
    <name type="scientific">Plasmodium inui San Antonio 1</name>
    <dbReference type="NCBI Taxonomy" id="1237626"/>
    <lineage>
        <taxon>Eukaryota</taxon>
        <taxon>Sar</taxon>
        <taxon>Alveolata</taxon>
        <taxon>Apicomplexa</taxon>
        <taxon>Aconoidasida</taxon>
        <taxon>Haemosporida</taxon>
        <taxon>Plasmodiidae</taxon>
        <taxon>Plasmodium</taxon>
        <taxon>Plasmodium (Plasmodium)</taxon>
    </lineage>
</organism>
<evidence type="ECO:0000313" key="1">
    <source>
        <dbReference type="EMBL" id="EUD63858.1"/>
    </source>
</evidence>
<dbReference type="RefSeq" id="XP_008819551.1">
    <property type="nucleotide sequence ID" value="XM_008821329.1"/>
</dbReference>
<evidence type="ECO:0000313" key="2">
    <source>
        <dbReference type="Proteomes" id="UP000030640"/>
    </source>
</evidence>
<dbReference type="AlphaFoldDB" id="W6ZX30"/>
<name>W6ZX30_9APIC</name>
<protein>
    <submittedName>
        <fullName evidence="1">Uncharacterized protein</fullName>
    </submittedName>
</protein>
<keyword evidence="2" id="KW-1185">Reference proteome</keyword>
<sequence length="59" mass="6800">MLIKYLNSKKSGLSYVCPPQQFREGNDSSADMTMKDKIKSIKEQHVQAPTLTRMIRKDL</sequence>
<accession>W6ZX30</accession>
<dbReference type="VEuPathDB" id="PlasmoDB:C922_05758"/>
<reference evidence="1 2" key="1">
    <citation type="submission" date="2013-02" db="EMBL/GenBank/DDBJ databases">
        <title>The Genome Sequence of Plasmodium inui San Antonio 1.</title>
        <authorList>
            <consortium name="The Broad Institute Genome Sequencing Platform"/>
            <consortium name="The Broad Institute Genome Sequencing Center for Infectious Disease"/>
            <person name="Neafsey D."/>
            <person name="Cheeseman I."/>
            <person name="Volkman S."/>
            <person name="Adams J."/>
            <person name="Walker B."/>
            <person name="Young S.K."/>
            <person name="Zeng Q."/>
            <person name="Gargeya S."/>
            <person name="Fitzgerald M."/>
            <person name="Haas B."/>
            <person name="Abouelleil A."/>
            <person name="Alvarado L."/>
            <person name="Arachchi H.M."/>
            <person name="Berlin A.M."/>
            <person name="Chapman S.B."/>
            <person name="Dewar J."/>
            <person name="Goldberg J."/>
            <person name="Griggs A."/>
            <person name="Gujja S."/>
            <person name="Hansen M."/>
            <person name="Howarth C."/>
            <person name="Imamovic A."/>
            <person name="Larimer J."/>
            <person name="McCowan C."/>
            <person name="Murphy C."/>
            <person name="Neiman D."/>
            <person name="Pearson M."/>
            <person name="Priest M."/>
            <person name="Roberts A."/>
            <person name="Saif S."/>
            <person name="Shea T."/>
            <person name="Sisk P."/>
            <person name="Sykes S."/>
            <person name="Wortman J."/>
            <person name="Nusbaum C."/>
            <person name="Birren B."/>
        </authorList>
    </citation>
    <scope>NUCLEOTIDE SEQUENCE [LARGE SCALE GENOMIC DNA]</scope>
    <source>
        <strain evidence="1 2">San Antonio 1</strain>
    </source>
</reference>
<dbReference type="GeneID" id="20041032"/>
<gene>
    <name evidence="1" type="ORF">C922_05758</name>
</gene>